<proteinExistence type="predicted"/>
<organism evidence="2 3">
    <name type="scientific">Acetobacter aceti</name>
    <dbReference type="NCBI Taxonomy" id="435"/>
    <lineage>
        <taxon>Bacteria</taxon>
        <taxon>Pseudomonadati</taxon>
        <taxon>Pseudomonadota</taxon>
        <taxon>Alphaproteobacteria</taxon>
        <taxon>Acetobacterales</taxon>
        <taxon>Acetobacteraceae</taxon>
        <taxon>Acetobacter</taxon>
        <taxon>Acetobacter subgen. Acetobacter</taxon>
    </lineage>
</organism>
<dbReference type="PANTHER" id="PTHR35564">
    <property type="match status" value="1"/>
</dbReference>
<evidence type="ECO:0000256" key="1">
    <source>
        <dbReference type="SAM" id="MobiDB-lite"/>
    </source>
</evidence>
<dbReference type="AlphaFoldDB" id="A0A1U9KCG3"/>
<reference evidence="2 3" key="1">
    <citation type="submission" date="2016-03" db="EMBL/GenBank/DDBJ databases">
        <title>Acetic acid bacteria sequencing.</title>
        <authorList>
            <person name="Brandt J."/>
            <person name="Jakob F."/>
            <person name="Vogel R.F."/>
        </authorList>
    </citation>
    <scope>NUCLEOTIDE SEQUENCE [LARGE SCALE GENOMIC DNA]</scope>
    <source>
        <strain evidence="2 3">TMW2.1153</strain>
    </source>
</reference>
<evidence type="ECO:0000313" key="2">
    <source>
        <dbReference type="EMBL" id="AQS83494.1"/>
    </source>
</evidence>
<dbReference type="PANTHER" id="PTHR35564:SF4">
    <property type="entry name" value="CYTOPLASMIC PROTEIN"/>
    <property type="match status" value="1"/>
</dbReference>
<evidence type="ECO:0000313" key="3">
    <source>
        <dbReference type="Proteomes" id="UP000188937"/>
    </source>
</evidence>
<dbReference type="Pfam" id="PF06996">
    <property type="entry name" value="T6SS_TssG"/>
    <property type="match status" value="1"/>
</dbReference>
<accession>A0A1U9KCG3</accession>
<dbReference type="NCBIfam" id="TIGR03347">
    <property type="entry name" value="VI_chp_1"/>
    <property type="match status" value="1"/>
</dbReference>
<name>A0A1U9KCG3_ACEAC</name>
<protein>
    <recommendedName>
        <fullName evidence="4">Type VI secretion protein</fullName>
    </recommendedName>
</protein>
<evidence type="ECO:0008006" key="4">
    <source>
        <dbReference type="Google" id="ProtNLM"/>
    </source>
</evidence>
<dbReference type="EMBL" id="CP014692">
    <property type="protein sequence ID" value="AQS83494.1"/>
    <property type="molecule type" value="Genomic_DNA"/>
</dbReference>
<dbReference type="STRING" id="435.A0U92_00550"/>
<keyword evidence="3" id="KW-1185">Reference proteome</keyword>
<sequence>MSGSGSSHIPQTVLVTEQDAEPQFRPGSLPVPEQGGRTELLPVVQAPSDEETTQFRSSAVPPSAGALSAGPSSADGLLGQFLRDPGPFSFDAAILLMLRAHGANGAGSAIRFRAPLGTAYPAADVASVSLGERGFVTTVTPMGLTGPAGVLPLHYSAELVSEHRLHSSALSDFLEMLSQRPLAQFAESGIKYRLASSHTLPEHVPAADYARTVRKTLMALSGFYSPDIAPLLGVDPGTVNFYSGYFSTMPRSADRLKALLSDWLGLPVRVEEFTPLWVHIPPDQQSFLPLSGPGGSLAESFSQLGVDAAAGARYLDCQSQFTVRIGPVDWKMFQALMPSGGLYGPLLKLIRTFVGSELQIMLRPVLKKDAVPLLQLPTETRASSPRLGWSSWLSCQAKRKHDADEPVFTERHVDMAGNH</sequence>
<dbReference type="KEGG" id="aace:A0U92_00550"/>
<dbReference type="Proteomes" id="UP000188937">
    <property type="component" value="Chromosome"/>
</dbReference>
<dbReference type="InterPro" id="IPR010732">
    <property type="entry name" value="T6SS_TssG-like"/>
</dbReference>
<dbReference type="RefSeq" id="WP_077811529.1">
    <property type="nucleotide sequence ID" value="NZ_CP014692.1"/>
</dbReference>
<dbReference type="OrthoDB" id="1523296at2"/>
<gene>
    <name evidence="2" type="ORF">A0U92_00550</name>
</gene>
<feature type="region of interest" description="Disordered" evidence="1">
    <location>
        <begin position="1"/>
        <end position="38"/>
    </location>
</feature>
<feature type="compositionally biased region" description="Polar residues" evidence="1">
    <location>
        <begin position="1"/>
        <end position="15"/>
    </location>
</feature>